<feature type="domain" description="Post-SET" evidence="5">
    <location>
        <begin position="320"/>
        <end position="336"/>
    </location>
</feature>
<dbReference type="KEGG" id="ngr:NAEGRDRAFT_78553"/>
<dbReference type="GO" id="GO:0032259">
    <property type="term" value="P:methylation"/>
    <property type="evidence" value="ECO:0007669"/>
    <property type="project" value="UniProtKB-KW"/>
</dbReference>
<feature type="domain" description="SET" evidence="4">
    <location>
        <begin position="197"/>
        <end position="311"/>
    </location>
</feature>
<keyword evidence="3" id="KW-0949">S-adenosyl-L-methionine</keyword>
<evidence type="ECO:0000259" key="4">
    <source>
        <dbReference type="PROSITE" id="PS50280"/>
    </source>
</evidence>
<dbReference type="VEuPathDB" id="AmoebaDB:NAEGRDRAFT_78553"/>
<dbReference type="GeneID" id="8862160"/>
<dbReference type="OrthoDB" id="308383at2759"/>
<dbReference type="InterPro" id="IPR046341">
    <property type="entry name" value="SET_dom_sf"/>
</dbReference>
<dbReference type="InParanoid" id="D2V4K4"/>
<evidence type="ECO:0008006" key="8">
    <source>
        <dbReference type="Google" id="ProtNLM"/>
    </source>
</evidence>
<dbReference type="PROSITE" id="PS50280">
    <property type="entry name" value="SET"/>
    <property type="match status" value="2"/>
</dbReference>
<dbReference type="GO" id="GO:0008168">
    <property type="term" value="F:methyltransferase activity"/>
    <property type="evidence" value="ECO:0007669"/>
    <property type="project" value="UniProtKB-KW"/>
</dbReference>
<dbReference type="InterPro" id="IPR053201">
    <property type="entry name" value="Flavunoidine_N-MTase"/>
</dbReference>
<protein>
    <recommendedName>
        <fullName evidence="8">SET domain-containing protein</fullName>
    </recommendedName>
</protein>
<dbReference type="OMA" id="CLCESAQ"/>
<evidence type="ECO:0000259" key="5">
    <source>
        <dbReference type="PROSITE" id="PS50868"/>
    </source>
</evidence>
<sequence length="337" mass="38200">MASSPSHTIHETIPEGIAIKAGEYGFGLFATKFFAKNSSVYVGRQIVIPNVYAEFTLITDQGTFKLNTDTHSVQFNENQRWLYLFDSFMNHSCDPSTISEQTEEMKITNQYAMVALRDINPGDQITCDYNIFEYDCHGKVIEKCCCGSSNCIGRVAGFKYLTLEEQKERIQFVDDEVLQAMAEDPTNKFMFVKDLKCPIDRVIIQSGPCKGYRMVASRSYKAGETIFKNHSIIFPEDTNIVVELNGKRLWLEKVVHTVKRGNGMREFYGFDTFQNHSCDPNSTMNYITDDDYELVAAKDINVGEEITSDYESFDEGLDGTTFECLCESAQCRGTIKG</sequence>
<dbReference type="AlphaFoldDB" id="D2V4K4"/>
<dbReference type="EMBL" id="GG738851">
    <property type="protein sequence ID" value="EFC48529.1"/>
    <property type="molecule type" value="Genomic_DNA"/>
</dbReference>
<evidence type="ECO:0000256" key="2">
    <source>
        <dbReference type="ARBA" id="ARBA00022679"/>
    </source>
</evidence>
<evidence type="ECO:0000256" key="3">
    <source>
        <dbReference type="ARBA" id="ARBA00022691"/>
    </source>
</evidence>
<organism evidence="7">
    <name type="scientific">Naegleria gruberi</name>
    <name type="common">Amoeba</name>
    <dbReference type="NCBI Taxonomy" id="5762"/>
    <lineage>
        <taxon>Eukaryota</taxon>
        <taxon>Discoba</taxon>
        <taxon>Heterolobosea</taxon>
        <taxon>Tetramitia</taxon>
        <taxon>Eutetramitia</taxon>
        <taxon>Vahlkampfiidae</taxon>
        <taxon>Naegleria</taxon>
    </lineage>
</organism>
<dbReference type="Pfam" id="PF00856">
    <property type="entry name" value="SET"/>
    <property type="match status" value="2"/>
</dbReference>
<gene>
    <name evidence="6" type="ORF">NAEGRDRAFT_78553</name>
</gene>
<dbReference type="Proteomes" id="UP000006671">
    <property type="component" value="Unassembled WGS sequence"/>
</dbReference>
<keyword evidence="2" id="KW-0808">Transferase</keyword>
<dbReference type="STRING" id="5762.D2V4K4"/>
<keyword evidence="1" id="KW-0489">Methyltransferase</keyword>
<reference evidence="6 7" key="1">
    <citation type="journal article" date="2010" name="Cell">
        <title>The genome of Naegleria gruberi illuminates early eukaryotic versatility.</title>
        <authorList>
            <person name="Fritz-Laylin L.K."/>
            <person name="Prochnik S.E."/>
            <person name="Ginger M.L."/>
            <person name="Dacks J.B."/>
            <person name="Carpenter M.L."/>
            <person name="Field M.C."/>
            <person name="Kuo A."/>
            <person name="Paredez A."/>
            <person name="Chapman J."/>
            <person name="Pham J."/>
            <person name="Shu S."/>
            <person name="Neupane R."/>
            <person name="Cipriano M."/>
            <person name="Mancuso J."/>
            <person name="Tu H."/>
            <person name="Salamov A."/>
            <person name="Lindquist E."/>
            <person name="Shapiro H."/>
            <person name="Lucas S."/>
            <person name="Grigoriev I.V."/>
            <person name="Cande W.Z."/>
            <person name="Fulton C."/>
            <person name="Rokhsar D.S."/>
            <person name="Dawson S.C."/>
        </authorList>
    </citation>
    <scope>NUCLEOTIDE SEQUENCE [LARGE SCALE GENOMIC DNA]</scope>
    <source>
        <strain evidence="6 7">NEG-M</strain>
    </source>
</reference>
<dbReference type="PROSITE" id="PS50868">
    <property type="entry name" value="POST_SET"/>
    <property type="match status" value="1"/>
</dbReference>
<evidence type="ECO:0000313" key="7">
    <source>
        <dbReference type="Proteomes" id="UP000006671"/>
    </source>
</evidence>
<keyword evidence="7" id="KW-1185">Reference proteome</keyword>
<evidence type="ECO:0000313" key="6">
    <source>
        <dbReference type="EMBL" id="EFC48529.1"/>
    </source>
</evidence>
<dbReference type="RefSeq" id="XP_002681273.1">
    <property type="nucleotide sequence ID" value="XM_002681227.1"/>
</dbReference>
<proteinExistence type="predicted"/>
<dbReference type="SUPFAM" id="SSF82199">
    <property type="entry name" value="SET domain"/>
    <property type="match status" value="2"/>
</dbReference>
<dbReference type="InterPro" id="IPR003616">
    <property type="entry name" value="Post-SET_dom"/>
</dbReference>
<dbReference type="SMART" id="SM00508">
    <property type="entry name" value="PostSET"/>
    <property type="match status" value="2"/>
</dbReference>
<accession>D2V4K4</accession>
<dbReference type="Gene3D" id="2.170.270.10">
    <property type="entry name" value="SET domain"/>
    <property type="match status" value="2"/>
</dbReference>
<evidence type="ECO:0000256" key="1">
    <source>
        <dbReference type="ARBA" id="ARBA00022603"/>
    </source>
</evidence>
<dbReference type="InterPro" id="IPR001214">
    <property type="entry name" value="SET_dom"/>
</dbReference>
<dbReference type="SMART" id="SM00317">
    <property type="entry name" value="SET"/>
    <property type="match status" value="2"/>
</dbReference>
<feature type="domain" description="SET" evidence="4">
    <location>
        <begin position="5"/>
        <end position="130"/>
    </location>
</feature>
<dbReference type="PANTHER" id="PTHR12350">
    <property type="entry name" value="HISTONE-LYSINE N-METHYLTRANSFERASE-RELATED"/>
    <property type="match status" value="1"/>
</dbReference>
<dbReference type="PANTHER" id="PTHR12350:SF19">
    <property type="entry name" value="SET DOMAIN-CONTAINING PROTEIN"/>
    <property type="match status" value="1"/>
</dbReference>
<name>D2V4K4_NAEGR</name>